<evidence type="ECO:0000256" key="14">
    <source>
        <dbReference type="PROSITE-ProRule" id="PRU01360"/>
    </source>
</evidence>
<dbReference type="EMBL" id="JACYFT010000005">
    <property type="protein sequence ID" value="MBD8051962.1"/>
    <property type="molecule type" value="Genomic_DNA"/>
</dbReference>
<keyword evidence="4 14" id="KW-1134">Transmembrane beta strand</keyword>
<evidence type="ECO:0000256" key="12">
    <source>
        <dbReference type="ARBA" id="ARBA00023170"/>
    </source>
</evidence>
<evidence type="ECO:0000256" key="11">
    <source>
        <dbReference type="ARBA" id="ARBA00023136"/>
    </source>
</evidence>
<dbReference type="InterPro" id="IPR039426">
    <property type="entry name" value="TonB-dep_rcpt-like"/>
</dbReference>
<evidence type="ECO:0000256" key="3">
    <source>
        <dbReference type="ARBA" id="ARBA00022448"/>
    </source>
</evidence>
<protein>
    <submittedName>
        <fullName evidence="19">TonB-dependent receptor</fullName>
    </submittedName>
</protein>
<evidence type="ECO:0000256" key="16">
    <source>
        <dbReference type="SAM" id="SignalP"/>
    </source>
</evidence>
<evidence type="ECO:0000256" key="9">
    <source>
        <dbReference type="ARBA" id="ARBA00023065"/>
    </source>
</evidence>
<keyword evidence="5" id="KW-0410">Iron transport</keyword>
<dbReference type="PANTHER" id="PTHR32552">
    <property type="entry name" value="FERRICHROME IRON RECEPTOR-RELATED"/>
    <property type="match status" value="1"/>
</dbReference>
<evidence type="ECO:0000256" key="4">
    <source>
        <dbReference type="ARBA" id="ARBA00022452"/>
    </source>
</evidence>
<keyword evidence="13 14" id="KW-0998">Cell outer membrane</keyword>
<feature type="signal peptide" evidence="16">
    <location>
        <begin position="1"/>
        <end position="27"/>
    </location>
</feature>
<evidence type="ECO:0000256" key="6">
    <source>
        <dbReference type="ARBA" id="ARBA00022692"/>
    </source>
</evidence>
<keyword evidence="10 15" id="KW-0798">TonB box</keyword>
<dbReference type="Gene3D" id="2.40.170.20">
    <property type="entry name" value="TonB-dependent receptor, beta-barrel domain"/>
    <property type="match status" value="1"/>
</dbReference>
<dbReference type="SUPFAM" id="SSF56935">
    <property type="entry name" value="Porins"/>
    <property type="match status" value="1"/>
</dbReference>
<dbReference type="InterPro" id="IPR037066">
    <property type="entry name" value="Plug_dom_sf"/>
</dbReference>
<evidence type="ECO:0000259" key="17">
    <source>
        <dbReference type="Pfam" id="PF00593"/>
    </source>
</evidence>
<keyword evidence="6 14" id="KW-0812">Transmembrane</keyword>
<dbReference type="AlphaFoldDB" id="A0A927FK78"/>
<accession>A0A927FK78</accession>
<evidence type="ECO:0000256" key="1">
    <source>
        <dbReference type="ARBA" id="ARBA00004571"/>
    </source>
</evidence>
<evidence type="ECO:0000313" key="19">
    <source>
        <dbReference type="EMBL" id="MBD8051962.1"/>
    </source>
</evidence>
<keyword evidence="3 14" id="KW-0813">Transport</keyword>
<keyword evidence="9" id="KW-0406">Ion transport</keyword>
<dbReference type="InterPro" id="IPR012910">
    <property type="entry name" value="Plug_dom"/>
</dbReference>
<name>A0A927FK78_9BURK</name>
<evidence type="ECO:0000256" key="8">
    <source>
        <dbReference type="ARBA" id="ARBA00023004"/>
    </source>
</evidence>
<evidence type="ECO:0000313" key="20">
    <source>
        <dbReference type="Proteomes" id="UP000647424"/>
    </source>
</evidence>
<evidence type="ECO:0000256" key="5">
    <source>
        <dbReference type="ARBA" id="ARBA00022496"/>
    </source>
</evidence>
<feature type="chain" id="PRO_5036767311" evidence="16">
    <location>
        <begin position="28"/>
        <end position="760"/>
    </location>
</feature>
<dbReference type="Gene3D" id="2.170.130.10">
    <property type="entry name" value="TonB-dependent receptor, plug domain"/>
    <property type="match status" value="1"/>
</dbReference>
<keyword evidence="20" id="KW-1185">Reference proteome</keyword>
<proteinExistence type="inferred from homology"/>
<evidence type="ECO:0000256" key="2">
    <source>
        <dbReference type="ARBA" id="ARBA00009810"/>
    </source>
</evidence>
<comment type="similarity">
    <text evidence="2 14 15">Belongs to the TonB-dependent receptor family.</text>
</comment>
<keyword evidence="7 16" id="KW-0732">Signal</keyword>
<sequence length="760" mass="80411">MKIQKIAPTKVAAAVALTVVQMGIAHAQSSNDTLKLDEVVVTGTATGASKMKQSNSVSTVGVEQVLQSQPTNASDILRTVPGIRAESSGGGGNANVTVRGLPISAGGSRYVQFQEDGLPVLLFGDVAFATPDMFLRADNSLERLEVVRGGSASTLATNSPGGIINFISKTGEEPGGSIGVTTGLGYDEKRLDFDYSGKLSDKTRFFIGGYTHQGQGPRNASANSTQGGQIKGNITQELDNGYVRFSFKHLDDQSPLFMPVPVKISNGKVSELAGIDPRKASMYSPYWVKDYTLTKNNTMVGTDVNDGLRVKQNSFGVETELKLADGWKLSEKFRSSSNSGRFIGLFPANDVAAAPAGTKYATGPNAGKAYVGNAFTNTVFNTSMDDMGSTTNDVKLSKSFAQADGAKLNTTFGLFMNVQKVGLTWNFNQYLMQATDNNPALLSNSTTNSYGAVALGTDVWGGCCTRAIDATYRTTSPYAVIGWEKGALSIDGSIRQDSQVATGSYNQAVSNQFQAGKAQAIDYKKNHTSYSVGANYQLNKDLAVFARVSEGVAFNADRIMFGSAAVPMAGGAGVVPINTVQQYEGGVKMRDGNLSTFVTLFQAKTDESNYDATTQKSTANKYDAKGLEIEAGYKMGAFRVNGGITLTDAKIVSSGLTPNRQAKVVYQLSPTYTAGAFTVGAAIVGSSSAKDAQGTPYEATLPAYTVVNAFANYAISKDLLATFGVYNLSNTIGYTEINDGRMAARSINGRSAKAGLKYTF</sequence>
<dbReference type="RefSeq" id="WP_191820450.1">
    <property type="nucleotide sequence ID" value="NZ_JACYFT010000005.1"/>
</dbReference>
<feature type="domain" description="TonB-dependent receptor plug" evidence="18">
    <location>
        <begin position="50"/>
        <end position="163"/>
    </location>
</feature>
<dbReference type="Proteomes" id="UP000647424">
    <property type="component" value="Unassembled WGS sequence"/>
</dbReference>
<comment type="caution">
    <text evidence="19">The sequence shown here is derived from an EMBL/GenBank/DDBJ whole genome shotgun (WGS) entry which is preliminary data.</text>
</comment>
<feature type="domain" description="TonB-dependent receptor-like beta-barrel" evidence="17">
    <location>
        <begin position="303"/>
        <end position="728"/>
    </location>
</feature>
<evidence type="ECO:0000256" key="13">
    <source>
        <dbReference type="ARBA" id="ARBA00023237"/>
    </source>
</evidence>
<dbReference type="Pfam" id="PF00593">
    <property type="entry name" value="TonB_dep_Rec_b-barrel"/>
    <property type="match status" value="1"/>
</dbReference>
<organism evidence="19 20">
    <name type="scientific">Limnohabitans radicicola</name>
    <dbReference type="NCBI Taxonomy" id="2771427"/>
    <lineage>
        <taxon>Bacteria</taxon>
        <taxon>Pseudomonadati</taxon>
        <taxon>Pseudomonadota</taxon>
        <taxon>Betaproteobacteria</taxon>
        <taxon>Burkholderiales</taxon>
        <taxon>Comamonadaceae</taxon>
        <taxon>Limnohabitans</taxon>
    </lineage>
</organism>
<reference evidence="19" key="1">
    <citation type="submission" date="2020-09" db="EMBL/GenBank/DDBJ databases">
        <title>Genome seq and assembly of Limnohabitants sp.</title>
        <authorList>
            <person name="Chhetri G."/>
        </authorList>
    </citation>
    <scope>NUCLEOTIDE SEQUENCE</scope>
    <source>
        <strain evidence="19">JUR4</strain>
    </source>
</reference>
<dbReference type="GO" id="GO:0015344">
    <property type="term" value="F:siderophore uptake transmembrane transporter activity"/>
    <property type="evidence" value="ECO:0007669"/>
    <property type="project" value="TreeGrafter"/>
</dbReference>
<keyword evidence="12 19" id="KW-0675">Receptor</keyword>
<dbReference type="InterPro" id="IPR036942">
    <property type="entry name" value="Beta-barrel_TonB_sf"/>
</dbReference>
<evidence type="ECO:0000256" key="10">
    <source>
        <dbReference type="ARBA" id="ARBA00023077"/>
    </source>
</evidence>
<dbReference type="GO" id="GO:0009279">
    <property type="term" value="C:cell outer membrane"/>
    <property type="evidence" value="ECO:0007669"/>
    <property type="project" value="UniProtKB-SubCell"/>
</dbReference>
<keyword evidence="8" id="KW-0408">Iron</keyword>
<gene>
    <name evidence="19" type="ORF">IC609_15605</name>
</gene>
<comment type="subcellular location">
    <subcellularLocation>
        <location evidence="1 14">Cell outer membrane</location>
        <topology evidence="1 14">Multi-pass membrane protein</topology>
    </subcellularLocation>
</comment>
<dbReference type="PANTHER" id="PTHR32552:SF89">
    <property type="entry name" value="CATECHOLATE SIDEROPHORE RECEPTOR FIU"/>
    <property type="match status" value="1"/>
</dbReference>
<evidence type="ECO:0000259" key="18">
    <source>
        <dbReference type="Pfam" id="PF07715"/>
    </source>
</evidence>
<dbReference type="Pfam" id="PF07715">
    <property type="entry name" value="Plug"/>
    <property type="match status" value="1"/>
</dbReference>
<evidence type="ECO:0000256" key="7">
    <source>
        <dbReference type="ARBA" id="ARBA00022729"/>
    </source>
</evidence>
<evidence type="ECO:0000256" key="15">
    <source>
        <dbReference type="RuleBase" id="RU003357"/>
    </source>
</evidence>
<keyword evidence="11 14" id="KW-0472">Membrane</keyword>
<dbReference type="InterPro" id="IPR000531">
    <property type="entry name" value="Beta-barrel_TonB"/>
</dbReference>
<dbReference type="PROSITE" id="PS52016">
    <property type="entry name" value="TONB_DEPENDENT_REC_3"/>
    <property type="match status" value="1"/>
</dbReference>